<proteinExistence type="predicted"/>
<keyword evidence="1" id="KW-0732">Signal</keyword>
<feature type="signal peptide" evidence="1">
    <location>
        <begin position="1"/>
        <end position="24"/>
    </location>
</feature>
<organism evidence="2">
    <name type="scientific">Solanum chacoense</name>
    <name type="common">Chaco potato</name>
    <dbReference type="NCBI Taxonomy" id="4108"/>
    <lineage>
        <taxon>Eukaryota</taxon>
        <taxon>Viridiplantae</taxon>
        <taxon>Streptophyta</taxon>
        <taxon>Embryophyta</taxon>
        <taxon>Tracheophyta</taxon>
        <taxon>Spermatophyta</taxon>
        <taxon>Magnoliopsida</taxon>
        <taxon>eudicotyledons</taxon>
        <taxon>Gunneridae</taxon>
        <taxon>Pentapetalae</taxon>
        <taxon>asterids</taxon>
        <taxon>lamiids</taxon>
        <taxon>Solanales</taxon>
        <taxon>Solanaceae</taxon>
        <taxon>Solanoideae</taxon>
        <taxon>Solaneae</taxon>
        <taxon>Solanum</taxon>
    </lineage>
</organism>
<dbReference type="AlphaFoldDB" id="A0A0V0HHH8"/>
<feature type="chain" id="PRO_5006865874" evidence="1">
    <location>
        <begin position="25"/>
        <end position="66"/>
    </location>
</feature>
<accession>A0A0V0HHH8</accession>
<evidence type="ECO:0000256" key="1">
    <source>
        <dbReference type="SAM" id="SignalP"/>
    </source>
</evidence>
<reference evidence="2" key="1">
    <citation type="submission" date="2015-12" db="EMBL/GenBank/DDBJ databases">
        <title>Gene expression during late stages of embryo sac development: a critical building block for successful pollen-pistil interactions.</title>
        <authorList>
            <person name="Liu Y."/>
            <person name="Joly V."/>
            <person name="Sabar M."/>
            <person name="Matton D.P."/>
        </authorList>
    </citation>
    <scope>NUCLEOTIDE SEQUENCE</scope>
</reference>
<evidence type="ECO:0000313" key="2">
    <source>
        <dbReference type="EMBL" id="JAP19823.1"/>
    </source>
</evidence>
<protein>
    <submittedName>
        <fullName evidence="2">Putative ovule protein</fullName>
    </submittedName>
</protein>
<dbReference type="EMBL" id="GEDG01019580">
    <property type="protein sequence ID" value="JAP19823.1"/>
    <property type="molecule type" value="Transcribed_RNA"/>
</dbReference>
<sequence length="66" mass="7472">MKSISLRLLLLFKICISIACKAEAYNTTSIQPVLPAKLYRSFRQPPPPPLRFVNVVTTPLFSEKHS</sequence>
<name>A0A0V0HHH8_SOLCH</name>